<sequence length="93" mass="10262">MVPPGEFVIQDLTDATSGQLKMTIREENGEERVSTIETSNVPFLTRSGHIRYKGMVGQMNQTNGSIKPLLATGEASVGCLLRRLSIWWRIANG</sequence>
<dbReference type="PANTHER" id="PTHR30451:SF10">
    <property type="entry name" value="OUTER MEMBRANE USHER PROTEIN YFCU-RELATED"/>
    <property type="match status" value="1"/>
</dbReference>
<dbReference type="Pfam" id="PF00577">
    <property type="entry name" value="Usher"/>
    <property type="match status" value="1"/>
</dbReference>
<name>A0A4U9UAZ2_SERFO</name>
<dbReference type="EMBL" id="CABEEZ010000067">
    <property type="protein sequence ID" value="VTR30320.1"/>
    <property type="molecule type" value="Genomic_DNA"/>
</dbReference>
<reference evidence="1" key="1">
    <citation type="submission" date="2019-05" db="EMBL/GenBank/DDBJ databases">
        <authorList>
            <consortium name="Pathogen Informatics"/>
        </authorList>
    </citation>
    <scope>NUCLEOTIDE SEQUENCE [LARGE SCALE GENOMIC DNA]</scope>
    <source>
        <strain evidence="1">NCTC12965</strain>
    </source>
</reference>
<gene>
    <name evidence="1" type="primary">papC_20</name>
    <name evidence="1" type="ORF">NCTC12965_03046</name>
</gene>
<dbReference type="PANTHER" id="PTHR30451">
    <property type="entry name" value="OUTER MEMBRANE USHER PROTEIN"/>
    <property type="match status" value="1"/>
</dbReference>
<dbReference type="AlphaFoldDB" id="A0A4U9UAZ2"/>
<organism evidence="1">
    <name type="scientific">Serratia fonticola</name>
    <dbReference type="NCBI Taxonomy" id="47917"/>
    <lineage>
        <taxon>Bacteria</taxon>
        <taxon>Pseudomonadati</taxon>
        <taxon>Pseudomonadota</taxon>
        <taxon>Gammaproteobacteria</taxon>
        <taxon>Enterobacterales</taxon>
        <taxon>Yersiniaceae</taxon>
        <taxon>Serratia</taxon>
    </lineage>
</organism>
<dbReference type="InterPro" id="IPR000015">
    <property type="entry name" value="Fimb_usher"/>
</dbReference>
<evidence type="ECO:0000313" key="1">
    <source>
        <dbReference type="EMBL" id="VTR30320.1"/>
    </source>
</evidence>
<proteinExistence type="predicted"/>
<dbReference type="GO" id="GO:0015473">
    <property type="term" value="F:fimbrial usher porin activity"/>
    <property type="evidence" value="ECO:0007669"/>
    <property type="project" value="InterPro"/>
</dbReference>
<protein>
    <submittedName>
        <fullName evidence="1">Outer membrane usher protein papC</fullName>
    </submittedName>
</protein>
<accession>A0A4U9UAZ2</accession>
<dbReference type="GO" id="GO:0009279">
    <property type="term" value="C:cell outer membrane"/>
    <property type="evidence" value="ECO:0007669"/>
    <property type="project" value="TreeGrafter"/>
</dbReference>
<dbReference type="Gene3D" id="2.60.40.3110">
    <property type="match status" value="1"/>
</dbReference>
<dbReference type="GO" id="GO:0009297">
    <property type="term" value="P:pilus assembly"/>
    <property type="evidence" value="ECO:0007669"/>
    <property type="project" value="InterPro"/>
</dbReference>